<dbReference type="EMBL" id="UYSU01036335">
    <property type="protein sequence ID" value="VDL97545.1"/>
    <property type="molecule type" value="Genomic_DNA"/>
</dbReference>
<reference evidence="2 3" key="2">
    <citation type="submission" date="2018-11" db="EMBL/GenBank/DDBJ databases">
        <authorList>
            <consortium name="Pathogen Informatics"/>
        </authorList>
    </citation>
    <scope>NUCLEOTIDE SEQUENCE [LARGE SCALE GENOMIC DNA]</scope>
    <source>
        <strain evidence="2 3">NST_G2</strain>
    </source>
</reference>
<evidence type="ECO:0000256" key="1">
    <source>
        <dbReference type="SAM" id="MobiDB-lite"/>
    </source>
</evidence>
<keyword evidence="3" id="KW-1185">Reference proteome</keyword>
<reference evidence="4" key="1">
    <citation type="submission" date="2016-06" db="UniProtKB">
        <authorList>
            <consortium name="WormBaseParasite"/>
        </authorList>
    </citation>
    <scope>IDENTIFICATION</scope>
</reference>
<dbReference type="WBParaSite" id="SSLN_0001158701-mRNA-1">
    <property type="protein sequence ID" value="SSLN_0001158701-mRNA-1"/>
    <property type="gene ID" value="SSLN_0001158701"/>
</dbReference>
<gene>
    <name evidence="2" type="ORF">SSLN_LOCUS11160</name>
</gene>
<evidence type="ECO:0000313" key="3">
    <source>
        <dbReference type="Proteomes" id="UP000275846"/>
    </source>
</evidence>
<evidence type="ECO:0000313" key="2">
    <source>
        <dbReference type="EMBL" id="VDL97545.1"/>
    </source>
</evidence>
<dbReference type="Proteomes" id="UP000275846">
    <property type="component" value="Unassembled WGS sequence"/>
</dbReference>
<dbReference type="OrthoDB" id="6273109at2759"/>
<dbReference type="AlphaFoldDB" id="A0A183T3W2"/>
<organism evidence="4">
    <name type="scientific">Schistocephalus solidus</name>
    <name type="common">Tapeworm</name>
    <dbReference type="NCBI Taxonomy" id="70667"/>
    <lineage>
        <taxon>Eukaryota</taxon>
        <taxon>Metazoa</taxon>
        <taxon>Spiralia</taxon>
        <taxon>Lophotrochozoa</taxon>
        <taxon>Platyhelminthes</taxon>
        <taxon>Cestoda</taxon>
        <taxon>Eucestoda</taxon>
        <taxon>Diphyllobothriidea</taxon>
        <taxon>Diphyllobothriidae</taxon>
        <taxon>Schistocephalus</taxon>
    </lineage>
</organism>
<feature type="region of interest" description="Disordered" evidence="1">
    <location>
        <begin position="1"/>
        <end position="29"/>
    </location>
</feature>
<evidence type="ECO:0000313" key="4">
    <source>
        <dbReference type="WBParaSite" id="SSLN_0001158701-mRNA-1"/>
    </source>
</evidence>
<protein>
    <submittedName>
        <fullName evidence="2 4">Uncharacterized protein</fullName>
    </submittedName>
</protein>
<sequence>MSVREKSNIFNRRSTGGKPPKVERQRRKTQPITFDDIARANQRILDSAGGLALETPLESFIDEEFDLGSICSSPAASVLSDVSEYGLPLSPKSRTLIF</sequence>
<accession>A0A183T3W2</accession>
<name>A0A183T3W2_SCHSO</name>
<proteinExistence type="predicted"/>